<organism evidence="1 2">
    <name type="scientific">Acetobacter tropicalis NBRC 101654</name>
    <dbReference type="NCBI Taxonomy" id="749388"/>
    <lineage>
        <taxon>Bacteria</taxon>
        <taxon>Pseudomonadati</taxon>
        <taxon>Pseudomonadota</taxon>
        <taxon>Alphaproteobacteria</taxon>
        <taxon>Acetobacterales</taxon>
        <taxon>Acetobacteraceae</taxon>
        <taxon>Acetobacter</taxon>
    </lineage>
</organism>
<gene>
    <name evidence="1" type="ORF">ATPR_2887</name>
</gene>
<protein>
    <submittedName>
        <fullName evidence="1">Uncharacterized protein</fullName>
    </submittedName>
</protein>
<sequence>MSFLKQFAGYIPKTSAEMSGGKEQTLQGIFCVPVVAGLL</sequence>
<accession>F7VHN9</accession>
<evidence type="ECO:0000313" key="2">
    <source>
        <dbReference type="Proteomes" id="UP000004319"/>
    </source>
</evidence>
<proteinExistence type="predicted"/>
<name>F7VHN9_9PROT</name>
<reference evidence="1 2" key="1">
    <citation type="journal article" date="2011" name="Biochem. Biophys. Res. Commun.">
        <title>Increased number of Arginine-based salt bridges contributes to the thermotolerance of thermotolerant acetic acid bacteria, Acetobacter tropicalis SKU1100.</title>
        <authorList>
            <person name="Matsutani M."/>
            <person name="Hirakawa H."/>
            <person name="Nishikura M."/>
            <person name="Soemphol W."/>
            <person name="Ali I.A.I."/>
            <person name="Yakushi T."/>
            <person name="Matsushita K."/>
        </authorList>
    </citation>
    <scope>NUCLEOTIDE SEQUENCE [LARGE SCALE GENOMIC DNA]</scope>
    <source>
        <strain evidence="1 2">NBRC 101654</strain>
    </source>
</reference>
<comment type="caution">
    <text evidence="1">The sequence shown here is derived from an EMBL/GenBank/DDBJ whole genome shotgun (WGS) entry which is preliminary data.</text>
</comment>
<dbReference type="Proteomes" id="UP000004319">
    <property type="component" value="Unassembled WGS sequence"/>
</dbReference>
<dbReference type="AlphaFoldDB" id="F7VHN9"/>
<dbReference type="EMBL" id="BABS01000134">
    <property type="protein sequence ID" value="GAA09884.1"/>
    <property type="molecule type" value="Genomic_DNA"/>
</dbReference>
<evidence type="ECO:0000313" key="1">
    <source>
        <dbReference type="EMBL" id="GAA09884.1"/>
    </source>
</evidence>